<protein>
    <submittedName>
        <fullName evidence="2">Uncharacterized protein DUF3106</fullName>
    </submittedName>
</protein>
<evidence type="ECO:0000313" key="2">
    <source>
        <dbReference type="EMBL" id="RDI20599.1"/>
    </source>
</evidence>
<feature type="region of interest" description="Disordered" evidence="1">
    <location>
        <begin position="195"/>
        <end position="248"/>
    </location>
</feature>
<evidence type="ECO:0000256" key="1">
    <source>
        <dbReference type="SAM" id="MobiDB-lite"/>
    </source>
</evidence>
<evidence type="ECO:0000313" key="3">
    <source>
        <dbReference type="Proteomes" id="UP000255265"/>
    </source>
</evidence>
<accession>A0A370FBK8</accession>
<dbReference type="EMBL" id="QQAV01000010">
    <property type="protein sequence ID" value="RDI20599.1"/>
    <property type="molecule type" value="Genomic_DNA"/>
</dbReference>
<reference evidence="2 3" key="1">
    <citation type="submission" date="2018-07" db="EMBL/GenBank/DDBJ databases">
        <title>Genomic Encyclopedia of Type Strains, Phase IV (KMG-IV): sequencing the most valuable type-strain genomes for metagenomic binning, comparative biology and taxonomic classification.</title>
        <authorList>
            <person name="Goeker M."/>
        </authorList>
    </citation>
    <scope>NUCLEOTIDE SEQUENCE [LARGE SCALE GENOMIC DNA]</scope>
    <source>
        <strain evidence="2 3">DSM 21352</strain>
    </source>
</reference>
<dbReference type="Proteomes" id="UP000255265">
    <property type="component" value="Unassembled WGS sequence"/>
</dbReference>
<keyword evidence="3" id="KW-1185">Reference proteome</keyword>
<dbReference type="InterPro" id="IPR021455">
    <property type="entry name" value="DUF3106"/>
</dbReference>
<dbReference type="RefSeq" id="WP_170159432.1">
    <property type="nucleotide sequence ID" value="NZ_QQAV01000010.1"/>
</dbReference>
<name>A0A370FBK8_9BURK</name>
<proteinExistence type="predicted"/>
<gene>
    <name evidence="2" type="ORF">DFR41_1105</name>
</gene>
<dbReference type="AlphaFoldDB" id="A0A370FBK8"/>
<dbReference type="Pfam" id="PF11304">
    <property type="entry name" value="DUF3106"/>
    <property type="match status" value="1"/>
</dbReference>
<organism evidence="2 3">
    <name type="scientific">Pseudacidovorax intermedius</name>
    <dbReference type="NCBI Taxonomy" id="433924"/>
    <lineage>
        <taxon>Bacteria</taxon>
        <taxon>Pseudomonadati</taxon>
        <taxon>Pseudomonadota</taxon>
        <taxon>Betaproteobacteria</taxon>
        <taxon>Burkholderiales</taxon>
        <taxon>Comamonadaceae</taxon>
        <taxon>Pseudacidovorax</taxon>
    </lineage>
</organism>
<sequence>MTRPSHKSFSPGDHAKGRQMLPKRNIVALILAAMTVGAGSVAVHAGESGPAAGSIKSAAQTRSGPRWTTLTKAQQQALAPLAPHWNTLSDAQRRKWIALSRNFDHIGPAEQAKLHERMTDWAALSPRQRALARLNFAEVRNLAPAEQLKAKWEAYQALSEAERRKLAESAGGRSIGAAPAARPVPADKLVPVPATAFQQPHGGPRIQITPSPGPEAANAAPIGDATGQDAGNVLMTGRPSAEPTATAP</sequence>
<comment type="caution">
    <text evidence="2">The sequence shown here is derived from an EMBL/GenBank/DDBJ whole genome shotgun (WGS) entry which is preliminary data.</text>
</comment>